<gene>
    <name evidence="1" type="ORF">DPMN_072616</name>
</gene>
<keyword evidence="2" id="KW-1185">Reference proteome</keyword>
<accession>A0A9D4HBY3</accession>
<reference evidence="1" key="1">
    <citation type="journal article" date="2019" name="bioRxiv">
        <title>The Genome of the Zebra Mussel, Dreissena polymorpha: A Resource for Invasive Species Research.</title>
        <authorList>
            <person name="McCartney M.A."/>
            <person name="Auch B."/>
            <person name="Kono T."/>
            <person name="Mallez S."/>
            <person name="Zhang Y."/>
            <person name="Obille A."/>
            <person name="Becker A."/>
            <person name="Abrahante J.E."/>
            <person name="Garbe J."/>
            <person name="Badalamenti J.P."/>
            <person name="Herman A."/>
            <person name="Mangelson H."/>
            <person name="Liachko I."/>
            <person name="Sullivan S."/>
            <person name="Sone E.D."/>
            <person name="Koren S."/>
            <person name="Silverstein K.A.T."/>
            <person name="Beckman K.B."/>
            <person name="Gohl D.M."/>
        </authorList>
    </citation>
    <scope>NUCLEOTIDE SEQUENCE</scope>
    <source>
        <strain evidence="1">Duluth1</strain>
        <tissue evidence="1">Whole animal</tissue>
    </source>
</reference>
<name>A0A9D4HBY3_DREPO</name>
<evidence type="ECO:0000313" key="2">
    <source>
        <dbReference type="Proteomes" id="UP000828390"/>
    </source>
</evidence>
<comment type="caution">
    <text evidence="1">The sequence shown here is derived from an EMBL/GenBank/DDBJ whole genome shotgun (WGS) entry which is preliminary data.</text>
</comment>
<proteinExistence type="predicted"/>
<dbReference type="Proteomes" id="UP000828390">
    <property type="component" value="Unassembled WGS sequence"/>
</dbReference>
<reference evidence="1" key="2">
    <citation type="submission" date="2020-11" db="EMBL/GenBank/DDBJ databases">
        <authorList>
            <person name="McCartney M.A."/>
            <person name="Auch B."/>
            <person name="Kono T."/>
            <person name="Mallez S."/>
            <person name="Becker A."/>
            <person name="Gohl D.M."/>
            <person name="Silverstein K.A.T."/>
            <person name="Koren S."/>
            <person name="Bechman K.B."/>
            <person name="Herman A."/>
            <person name="Abrahante J.E."/>
            <person name="Garbe J."/>
        </authorList>
    </citation>
    <scope>NUCLEOTIDE SEQUENCE</scope>
    <source>
        <strain evidence="1">Duluth1</strain>
        <tissue evidence="1">Whole animal</tissue>
    </source>
</reference>
<sequence length="77" mass="8771">MWQTLLQTDCTVIHTGQERTSPLMRTLHVANPAQGRLHSHTYWSRVNQSTNENLACGKPCSRQTAQLYILVKSEPVH</sequence>
<dbReference type="EMBL" id="JAIWYP010000014">
    <property type="protein sequence ID" value="KAH3712858.1"/>
    <property type="molecule type" value="Genomic_DNA"/>
</dbReference>
<protein>
    <submittedName>
        <fullName evidence="1">Uncharacterized protein</fullName>
    </submittedName>
</protein>
<dbReference type="AlphaFoldDB" id="A0A9D4HBY3"/>
<evidence type="ECO:0000313" key="1">
    <source>
        <dbReference type="EMBL" id="KAH3712858.1"/>
    </source>
</evidence>
<organism evidence="1 2">
    <name type="scientific">Dreissena polymorpha</name>
    <name type="common">Zebra mussel</name>
    <name type="synonym">Mytilus polymorpha</name>
    <dbReference type="NCBI Taxonomy" id="45954"/>
    <lineage>
        <taxon>Eukaryota</taxon>
        <taxon>Metazoa</taxon>
        <taxon>Spiralia</taxon>
        <taxon>Lophotrochozoa</taxon>
        <taxon>Mollusca</taxon>
        <taxon>Bivalvia</taxon>
        <taxon>Autobranchia</taxon>
        <taxon>Heteroconchia</taxon>
        <taxon>Euheterodonta</taxon>
        <taxon>Imparidentia</taxon>
        <taxon>Neoheterodontei</taxon>
        <taxon>Myida</taxon>
        <taxon>Dreissenoidea</taxon>
        <taxon>Dreissenidae</taxon>
        <taxon>Dreissena</taxon>
    </lineage>
</organism>